<evidence type="ECO:0000313" key="5">
    <source>
        <dbReference type="Proteomes" id="UP000236536"/>
    </source>
</evidence>
<keyword evidence="5" id="KW-1185">Reference proteome</keyword>
<evidence type="ECO:0000313" key="4">
    <source>
        <dbReference type="Proteomes" id="UP000236447"/>
    </source>
</evidence>
<accession>A0A2I7LWB9</accession>
<dbReference type="EMBL" id="CP010705">
    <property type="protein sequence ID" value="AUQ93899.1"/>
    <property type="molecule type" value="Genomic_DNA"/>
</dbReference>
<sequence>MRRVARFGEHPQKPVRPHHNQQDTDKHPLQRPGAGAQFHSQAFKTNLFQTGKGIFRERLLAALPPCSTTACCHAHSKRVRNHTVEVEDNHTLPPSNPVYSAEHRPQVSGRNDTTIQQQQPPNVRQMRAPASRPCNGRSDVWHRPKNPPLDSRRRAGSAPRASRANHTSPYR</sequence>
<protein>
    <submittedName>
        <fullName evidence="3">Uncharacterized protein</fullName>
    </submittedName>
</protein>
<dbReference type="Proteomes" id="UP000236536">
    <property type="component" value="Chromosome"/>
</dbReference>
<dbReference type="EMBL" id="CP010725">
    <property type="protein sequence ID" value="AUQ99656.1"/>
    <property type="molecule type" value="Genomic_DNA"/>
</dbReference>
<feature type="compositionally biased region" description="Basic and acidic residues" evidence="1">
    <location>
        <begin position="1"/>
        <end position="12"/>
    </location>
</feature>
<evidence type="ECO:0000313" key="2">
    <source>
        <dbReference type="EMBL" id="AUQ93899.1"/>
    </source>
</evidence>
<organism evidence="3 4">
    <name type="scientific">Phaeobacter inhibens</name>
    <dbReference type="NCBI Taxonomy" id="221822"/>
    <lineage>
        <taxon>Bacteria</taxon>
        <taxon>Pseudomonadati</taxon>
        <taxon>Pseudomonadota</taxon>
        <taxon>Alphaproteobacteria</taxon>
        <taxon>Rhodobacterales</taxon>
        <taxon>Roseobacteraceae</taxon>
        <taxon>Phaeobacter</taxon>
    </lineage>
</organism>
<reference evidence="2 5" key="3">
    <citation type="journal article" date="2017" name="Int. J. Syst. Evol. Microbiol.">
        <title>Adaptation of Surface-Associated Bacteria to the Open Ocean: A Genomically Distinct Subpopulation of Phaeobacter gallaeciensis Colonizes Pacific Mesozooplankton.</title>
        <authorList>
            <person name="Freese H.M."/>
            <person name="Methner A."/>
            <person name="Overmann J."/>
        </authorList>
    </citation>
    <scope>NUCLEOTIDE SEQUENCE [LARGE SCALE GENOMIC DNA]</scope>
    <source>
        <strain evidence="2 5">P66</strain>
    </source>
</reference>
<proteinExistence type="predicted"/>
<evidence type="ECO:0000256" key="1">
    <source>
        <dbReference type="SAM" id="MobiDB-lite"/>
    </source>
</evidence>
<reference evidence="4 5" key="2">
    <citation type="journal article" date="2017" name="Genome Biol. Evol.">
        <title>Trajectories and Drivers of Genome Evolution in Surface-Associated Marine Phaeobacter.</title>
        <authorList>
            <person name="Freese H.M."/>
            <person name="Sikorski J."/>
            <person name="Bunk B."/>
            <person name="Scheuner C."/>
            <person name="Meier-Kolthoff J.P."/>
            <person name="Sproer C."/>
            <person name="Gram L."/>
            <person name="Overmann J."/>
        </authorList>
    </citation>
    <scope>NUCLEOTIDE SEQUENCE [LARGE SCALE GENOMIC DNA]</scope>
    <source>
        <strain evidence="2 5">P66</strain>
        <strain evidence="3 4">P88</strain>
    </source>
</reference>
<gene>
    <name evidence="2" type="ORF">PhaeoP66_01095</name>
    <name evidence="3" type="ORF">PhaeoP88_02300</name>
</gene>
<feature type="region of interest" description="Disordered" evidence="1">
    <location>
        <begin position="1"/>
        <end position="34"/>
    </location>
</feature>
<reference evidence="3 4" key="1">
    <citation type="journal article" date="2017" name="Front. Microbiol.">
        <title>Phaeobacter piscinae sp. nov., a species of the Roseobacter group and potential aquaculture probiont.</title>
        <authorList>
            <person name="Sonnenschein E.C."/>
            <person name="Phippen C.B.W."/>
            <person name="Nielsen K.F."/>
            <person name="Mateiu R.V."/>
            <person name="Melchiorsen J."/>
            <person name="Gram L."/>
            <person name="Overmann J."/>
            <person name="Freese H.M."/>
        </authorList>
    </citation>
    <scope>NUCLEOTIDE SEQUENCE [LARGE SCALE GENOMIC DNA]</scope>
    <source>
        <strain evidence="3 4">P88</strain>
    </source>
</reference>
<dbReference type="AlphaFoldDB" id="A0A2I7LWB9"/>
<feature type="region of interest" description="Disordered" evidence="1">
    <location>
        <begin position="82"/>
        <end position="171"/>
    </location>
</feature>
<dbReference type="Proteomes" id="UP000236447">
    <property type="component" value="Chromosome"/>
</dbReference>
<feature type="compositionally biased region" description="Polar residues" evidence="1">
    <location>
        <begin position="108"/>
        <end position="122"/>
    </location>
</feature>
<name>A0A2I7LWB9_9RHOB</name>
<evidence type="ECO:0000313" key="3">
    <source>
        <dbReference type="EMBL" id="AUQ99656.1"/>
    </source>
</evidence>